<dbReference type="SUPFAM" id="SSF56672">
    <property type="entry name" value="DNA/RNA polymerases"/>
    <property type="match status" value="1"/>
</dbReference>
<evidence type="ECO:0000256" key="5">
    <source>
        <dbReference type="ARBA" id="ARBA00022801"/>
    </source>
</evidence>
<dbReference type="InterPro" id="IPR050951">
    <property type="entry name" value="Retrovirus_Pol_polyprotein"/>
</dbReference>
<reference evidence="9 10" key="1">
    <citation type="journal article" date="2018" name="Front. Plant Sci.">
        <title>Red Clover (Trifolium pratense) and Zigzag Clover (T. medium) - A Picture of Genomic Similarities and Differences.</title>
        <authorList>
            <person name="Dluhosova J."/>
            <person name="Istvanek J."/>
            <person name="Nedelnik J."/>
            <person name="Repkova J."/>
        </authorList>
    </citation>
    <scope>NUCLEOTIDE SEQUENCE [LARGE SCALE GENOMIC DNA]</scope>
    <source>
        <strain evidence="10">cv. 10/8</strain>
        <tissue evidence="9">Leaf</tissue>
    </source>
</reference>
<evidence type="ECO:0000256" key="2">
    <source>
        <dbReference type="ARBA" id="ARBA00022695"/>
    </source>
</evidence>
<name>A0A392NQJ9_9FABA</name>
<dbReference type="Pfam" id="PF17921">
    <property type="entry name" value="Integrase_H2C2"/>
    <property type="match status" value="1"/>
</dbReference>
<dbReference type="AlphaFoldDB" id="A0A392NQJ9"/>
<keyword evidence="4" id="KW-0255">Endonuclease</keyword>
<dbReference type="InterPro" id="IPR043502">
    <property type="entry name" value="DNA/RNA_pol_sf"/>
</dbReference>
<comment type="caution">
    <text evidence="9">The sequence shown here is derived from an EMBL/GenBank/DDBJ whole genome shotgun (WGS) entry which is preliminary data.</text>
</comment>
<dbReference type="InterPro" id="IPR041373">
    <property type="entry name" value="RT_RNaseH"/>
</dbReference>
<dbReference type="Proteomes" id="UP000265520">
    <property type="component" value="Unassembled WGS sequence"/>
</dbReference>
<protein>
    <submittedName>
        <fullName evidence="9">Putative Ty-3/Gypsy retrotransposon polyprotein</fullName>
    </submittedName>
</protein>
<keyword evidence="10" id="KW-1185">Reference proteome</keyword>
<keyword evidence="1" id="KW-0808">Transferase</keyword>
<dbReference type="CDD" id="cd09274">
    <property type="entry name" value="RNase_HI_RT_Ty3"/>
    <property type="match status" value="1"/>
</dbReference>
<dbReference type="Gene3D" id="3.30.420.10">
    <property type="entry name" value="Ribonuclease H-like superfamily/Ribonuclease H"/>
    <property type="match status" value="1"/>
</dbReference>
<feature type="non-terminal residue" evidence="9">
    <location>
        <position position="285"/>
    </location>
</feature>
<dbReference type="GO" id="GO:0003964">
    <property type="term" value="F:RNA-directed DNA polymerase activity"/>
    <property type="evidence" value="ECO:0007669"/>
    <property type="project" value="UniProtKB-KW"/>
</dbReference>
<dbReference type="InterPro" id="IPR041588">
    <property type="entry name" value="Integrase_H2C2"/>
</dbReference>
<evidence type="ECO:0000313" key="10">
    <source>
        <dbReference type="Proteomes" id="UP000265520"/>
    </source>
</evidence>
<dbReference type="SUPFAM" id="SSF53098">
    <property type="entry name" value="Ribonuclease H-like"/>
    <property type="match status" value="1"/>
</dbReference>
<keyword evidence="2" id="KW-0548">Nucleotidyltransferase</keyword>
<accession>A0A392NQJ9</accession>
<dbReference type="GO" id="GO:0004519">
    <property type="term" value="F:endonuclease activity"/>
    <property type="evidence" value="ECO:0007669"/>
    <property type="project" value="UniProtKB-KW"/>
</dbReference>
<keyword evidence="6" id="KW-0695">RNA-directed DNA polymerase</keyword>
<evidence type="ECO:0000256" key="6">
    <source>
        <dbReference type="ARBA" id="ARBA00022918"/>
    </source>
</evidence>
<dbReference type="EMBL" id="LXQA010046267">
    <property type="protein sequence ID" value="MCI01490.1"/>
    <property type="molecule type" value="Genomic_DNA"/>
</dbReference>
<keyword evidence="3" id="KW-0540">Nuclease</keyword>
<organism evidence="9 10">
    <name type="scientific">Trifolium medium</name>
    <dbReference type="NCBI Taxonomy" id="97028"/>
    <lineage>
        <taxon>Eukaryota</taxon>
        <taxon>Viridiplantae</taxon>
        <taxon>Streptophyta</taxon>
        <taxon>Embryophyta</taxon>
        <taxon>Tracheophyta</taxon>
        <taxon>Spermatophyta</taxon>
        <taxon>Magnoliopsida</taxon>
        <taxon>eudicotyledons</taxon>
        <taxon>Gunneridae</taxon>
        <taxon>Pentapetalae</taxon>
        <taxon>rosids</taxon>
        <taxon>fabids</taxon>
        <taxon>Fabales</taxon>
        <taxon>Fabaceae</taxon>
        <taxon>Papilionoideae</taxon>
        <taxon>50 kb inversion clade</taxon>
        <taxon>NPAAA clade</taxon>
        <taxon>Hologalegina</taxon>
        <taxon>IRL clade</taxon>
        <taxon>Trifolieae</taxon>
        <taxon>Trifolium</taxon>
    </lineage>
</organism>
<evidence type="ECO:0000259" key="8">
    <source>
        <dbReference type="Pfam" id="PF17921"/>
    </source>
</evidence>
<evidence type="ECO:0000259" key="7">
    <source>
        <dbReference type="Pfam" id="PF17917"/>
    </source>
</evidence>
<keyword evidence="5" id="KW-0378">Hydrolase</keyword>
<evidence type="ECO:0000256" key="4">
    <source>
        <dbReference type="ARBA" id="ARBA00022759"/>
    </source>
</evidence>
<dbReference type="FunFam" id="1.10.340.70:FF:000001">
    <property type="entry name" value="Retrovirus-related Pol polyprotein from transposon gypsy-like Protein"/>
    <property type="match status" value="1"/>
</dbReference>
<evidence type="ECO:0000313" key="9">
    <source>
        <dbReference type="EMBL" id="MCI01490.1"/>
    </source>
</evidence>
<sequence>MQDKKHVAYYSKAPGVRNVTKSAYEKELMVVVLAIQHWRPYLIGRRFTVSTDQKSLKQLLQQRIVTAEQQNWAAKLLGYDFDIIYKPGKLNRGADALSRIIEGGELCVVTTCLQWKDADIMKEELSQDVHLQKVMEDLQKDVKSRPGFELKQGVLLYEGRLVLSSKSALIPTLLKEFHATPQGGHSGFYRTYRRLAANVYWVGMKNTIQDFVRECDVCQRQKYLASSPGGLLQPLPIPDRVWEDISMDFITGLPKSKGYEVILVVVDRLSKYCHFVTLKHPYTAK</sequence>
<dbReference type="InterPro" id="IPR012337">
    <property type="entry name" value="RNaseH-like_sf"/>
</dbReference>
<dbReference type="Gene3D" id="1.10.340.70">
    <property type="match status" value="1"/>
</dbReference>
<dbReference type="PANTHER" id="PTHR37984:SF5">
    <property type="entry name" value="PROTEIN NYNRIN-LIKE"/>
    <property type="match status" value="1"/>
</dbReference>
<feature type="domain" description="Integrase zinc-binding" evidence="8">
    <location>
        <begin position="167"/>
        <end position="222"/>
    </location>
</feature>
<dbReference type="InterPro" id="IPR036397">
    <property type="entry name" value="RNaseH_sf"/>
</dbReference>
<dbReference type="Pfam" id="PF17917">
    <property type="entry name" value="RT_RNaseH"/>
    <property type="match status" value="1"/>
</dbReference>
<feature type="domain" description="Reverse transcriptase RNase H-like" evidence="7">
    <location>
        <begin position="4"/>
        <end position="79"/>
    </location>
</feature>
<evidence type="ECO:0000256" key="3">
    <source>
        <dbReference type="ARBA" id="ARBA00022722"/>
    </source>
</evidence>
<dbReference type="GO" id="GO:0016787">
    <property type="term" value="F:hydrolase activity"/>
    <property type="evidence" value="ECO:0007669"/>
    <property type="project" value="UniProtKB-KW"/>
</dbReference>
<proteinExistence type="predicted"/>
<dbReference type="GO" id="GO:0003676">
    <property type="term" value="F:nucleic acid binding"/>
    <property type="evidence" value="ECO:0007669"/>
    <property type="project" value="InterPro"/>
</dbReference>
<evidence type="ECO:0000256" key="1">
    <source>
        <dbReference type="ARBA" id="ARBA00022679"/>
    </source>
</evidence>
<dbReference type="PANTHER" id="PTHR37984">
    <property type="entry name" value="PROTEIN CBG26694"/>
    <property type="match status" value="1"/>
</dbReference>